<name>A0A919ARD6_9ACTN</name>
<gene>
    <name evidence="2" type="ORF">GCM10014715_88010</name>
</gene>
<reference evidence="2" key="1">
    <citation type="journal article" date="2014" name="Int. J. Syst. Evol. Microbiol.">
        <title>Complete genome sequence of Corynebacterium casei LMG S-19264T (=DSM 44701T), isolated from a smear-ripened cheese.</title>
        <authorList>
            <consortium name="US DOE Joint Genome Institute (JGI-PGF)"/>
            <person name="Walter F."/>
            <person name="Albersmeier A."/>
            <person name="Kalinowski J."/>
            <person name="Ruckert C."/>
        </authorList>
    </citation>
    <scope>NUCLEOTIDE SEQUENCE</scope>
    <source>
        <strain evidence="2">JCM 3302</strain>
    </source>
</reference>
<organism evidence="2 3">
    <name type="scientific">Streptomyces spiralis</name>
    <dbReference type="NCBI Taxonomy" id="66376"/>
    <lineage>
        <taxon>Bacteria</taxon>
        <taxon>Bacillati</taxon>
        <taxon>Actinomycetota</taxon>
        <taxon>Actinomycetes</taxon>
        <taxon>Kitasatosporales</taxon>
        <taxon>Streptomycetaceae</taxon>
        <taxon>Streptomyces</taxon>
    </lineage>
</organism>
<protein>
    <submittedName>
        <fullName evidence="2">Uncharacterized protein</fullName>
    </submittedName>
</protein>
<evidence type="ECO:0000313" key="2">
    <source>
        <dbReference type="EMBL" id="GHF19682.1"/>
    </source>
</evidence>
<dbReference type="RefSeq" id="WP_189908321.1">
    <property type="nucleotide sequence ID" value="NZ_BNBC01000093.1"/>
</dbReference>
<feature type="compositionally biased region" description="Basic and acidic residues" evidence="1">
    <location>
        <begin position="45"/>
        <end position="55"/>
    </location>
</feature>
<proteinExistence type="predicted"/>
<reference evidence="2" key="2">
    <citation type="submission" date="2020-09" db="EMBL/GenBank/DDBJ databases">
        <authorList>
            <person name="Sun Q."/>
            <person name="Ohkuma M."/>
        </authorList>
    </citation>
    <scope>NUCLEOTIDE SEQUENCE</scope>
    <source>
        <strain evidence="2">JCM 3302</strain>
    </source>
</reference>
<evidence type="ECO:0000313" key="3">
    <source>
        <dbReference type="Proteomes" id="UP000641386"/>
    </source>
</evidence>
<dbReference type="Proteomes" id="UP000641386">
    <property type="component" value="Unassembled WGS sequence"/>
</dbReference>
<dbReference type="AlphaFoldDB" id="A0A919ARD6"/>
<sequence length="55" mass="6142">MTVIALLVPEILLLAMFALTALEKLLFPPPPRNGQEQEAVEEQPVDPHRLPRSPD</sequence>
<dbReference type="EMBL" id="BNBC01000093">
    <property type="protein sequence ID" value="GHF19682.1"/>
    <property type="molecule type" value="Genomic_DNA"/>
</dbReference>
<keyword evidence="3" id="KW-1185">Reference proteome</keyword>
<comment type="caution">
    <text evidence="2">The sequence shown here is derived from an EMBL/GenBank/DDBJ whole genome shotgun (WGS) entry which is preliminary data.</text>
</comment>
<accession>A0A919ARD6</accession>
<evidence type="ECO:0000256" key="1">
    <source>
        <dbReference type="SAM" id="MobiDB-lite"/>
    </source>
</evidence>
<feature type="region of interest" description="Disordered" evidence="1">
    <location>
        <begin position="27"/>
        <end position="55"/>
    </location>
</feature>